<dbReference type="PANTHER" id="PTHR42776:SF27">
    <property type="entry name" value="DIPEPTIDYL PEPTIDASE FAMILY MEMBER 6"/>
    <property type="match status" value="1"/>
</dbReference>
<keyword evidence="1" id="KW-0378">Hydrolase</keyword>
<dbReference type="Pfam" id="PF00326">
    <property type="entry name" value="Peptidase_S9"/>
    <property type="match status" value="1"/>
</dbReference>
<dbReference type="STRING" id="1513271.XM47_06360"/>
<dbReference type="EMBL" id="LAZL01000007">
    <property type="protein sequence ID" value="KMT66108.1"/>
    <property type="molecule type" value="Genomic_DNA"/>
</dbReference>
<organism evidence="3 4">
    <name type="scientific">Catenovulum maritimum</name>
    <dbReference type="NCBI Taxonomy" id="1513271"/>
    <lineage>
        <taxon>Bacteria</taxon>
        <taxon>Pseudomonadati</taxon>
        <taxon>Pseudomonadota</taxon>
        <taxon>Gammaproteobacteria</taxon>
        <taxon>Alteromonadales</taxon>
        <taxon>Alteromonadaceae</taxon>
        <taxon>Catenovulum</taxon>
    </lineage>
</organism>
<dbReference type="Proteomes" id="UP000037600">
    <property type="component" value="Unassembled WGS sequence"/>
</dbReference>
<dbReference type="InterPro" id="IPR029058">
    <property type="entry name" value="AB_hydrolase_fold"/>
</dbReference>
<dbReference type="SUPFAM" id="SSF53474">
    <property type="entry name" value="alpha/beta-Hydrolases"/>
    <property type="match status" value="1"/>
</dbReference>
<proteinExistence type="predicted"/>
<sequence length="638" mass="72424">MKNLTAILLIVLCTFTNLAISKPQFIPTKAFASKPDVSKILLSPDGKHIAMLLKAEQGDVKATVLQSVNLQNFESSFLTYAENKKYVMTDIAWLDNENIIVDVKYPASRRGTPVDEYRVVKINIFEKKLKSVIPKSTLSRLDYVPNVLSNVLSIVPEDPNYIIMQISGHMHTGEPSVVQIPLTDKARTRFLERAETNIFHWKLDQQRNVRIGIYRDKTHYKILERKNKDEEFRTLWKFEAFSAETVWPLGFDLDPNILYVQALHKGKDAIYKVDLTDKDLKLNLVYAKEDYDVSGYLTRSNKTGEVIGAGGYIWDKARVRFEKAIDKALPDNDNYLVSFSQDENKYITLSTSDTEAGVYLVGDRKAKTMDIVAYRYSDLKPELMAAKEKISYKARDGLTIEGYLTLPQASSGKNLPTLIFPHGGPISYDNDGFDYWTQFFANRGYAVLQMNFRGSAGYGFQFMQQGLRAWGQAMQDDVEDGTKWIIEQGVANPDKVCIVGASYGGYAALMGTVKTPDLYKCAVSFAGVSDIEALVKAHRNFVNYEIVKKQIGDDYSKLWEHSPLKHAEKIKVPVLLIHGTKDRVVRVDQSEDMFDELDDLDKDVEYIELDGGDHYLSNADHRLTTFKAMEKFLAKQLL</sequence>
<reference evidence="3 4" key="1">
    <citation type="submission" date="2015-04" db="EMBL/GenBank/DDBJ databases">
        <title>Draft Genome Sequence of the Novel Agar-Digesting Marine Bacterium Q1.</title>
        <authorList>
            <person name="Li Y."/>
            <person name="Li D."/>
            <person name="Chen G."/>
            <person name="Du Z."/>
        </authorList>
    </citation>
    <scope>NUCLEOTIDE SEQUENCE [LARGE SCALE GENOMIC DNA]</scope>
    <source>
        <strain evidence="3 4">Q1</strain>
    </source>
</reference>
<dbReference type="PANTHER" id="PTHR42776">
    <property type="entry name" value="SERINE PEPTIDASE S9 FAMILY MEMBER"/>
    <property type="match status" value="1"/>
</dbReference>
<gene>
    <name evidence="3" type="ORF">XM47_06360</name>
</gene>
<evidence type="ECO:0000313" key="4">
    <source>
        <dbReference type="Proteomes" id="UP000037600"/>
    </source>
</evidence>
<evidence type="ECO:0000259" key="2">
    <source>
        <dbReference type="Pfam" id="PF00326"/>
    </source>
</evidence>
<dbReference type="AlphaFoldDB" id="A0A0J8GZF7"/>
<comment type="caution">
    <text evidence="3">The sequence shown here is derived from an EMBL/GenBank/DDBJ whole genome shotgun (WGS) entry which is preliminary data.</text>
</comment>
<dbReference type="PATRIC" id="fig|1513271.3.peg.1302"/>
<keyword evidence="4" id="KW-1185">Reference proteome</keyword>
<accession>A0A0J8GZF7</accession>
<name>A0A0J8GZF7_9ALTE</name>
<evidence type="ECO:0000313" key="3">
    <source>
        <dbReference type="EMBL" id="KMT66108.1"/>
    </source>
</evidence>
<dbReference type="Gene3D" id="3.40.50.1820">
    <property type="entry name" value="alpha/beta hydrolase"/>
    <property type="match status" value="1"/>
</dbReference>
<evidence type="ECO:0000256" key="1">
    <source>
        <dbReference type="ARBA" id="ARBA00022801"/>
    </source>
</evidence>
<dbReference type="GO" id="GO:0006508">
    <property type="term" value="P:proteolysis"/>
    <property type="evidence" value="ECO:0007669"/>
    <property type="project" value="InterPro"/>
</dbReference>
<protein>
    <submittedName>
        <fullName evidence="3">Peptidase S9</fullName>
    </submittedName>
</protein>
<feature type="domain" description="Peptidase S9 prolyl oligopeptidase catalytic" evidence="2">
    <location>
        <begin position="433"/>
        <end position="637"/>
    </location>
</feature>
<dbReference type="InterPro" id="IPR001375">
    <property type="entry name" value="Peptidase_S9_cat"/>
</dbReference>
<dbReference type="SUPFAM" id="SSF82171">
    <property type="entry name" value="DPP6 N-terminal domain-like"/>
    <property type="match status" value="1"/>
</dbReference>
<dbReference type="GO" id="GO:0004252">
    <property type="term" value="F:serine-type endopeptidase activity"/>
    <property type="evidence" value="ECO:0007669"/>
    <property type="project" value="TreeGrafter"/>
</dbReference>